<dbReference type="InterPro" id="IPR036390">
    <property type="entry name" value="WH_DNA-bd_sf"/>
</dbReference>
<dbReference type="FunFam" id="1.10.10.10:FF:000001">
    <property type="entry name" value="LysR family transcriptional regulator"/>
    <property type="match status" value="1"/>
</dbReference>
<dbReference type="InterPro" id="IPR036388">
    <property type="entry name" value="WH-like_DNA-bd_sf"/>
</dbReference>
<gene>
    <name evidence="7" type="primary">oxyR_1</name>
    <name evidence="7" type="ORF">KBTEX_00401</name>
</gene>
<proteinExistence type="inferred from homology"/>
<dbReference type="PROSITE" id="PS50931">
    <property type="entry name" value="HTH_LYSR"/>
    <property type="match status" value="1"/>
</dbReference>
<dbReference type="GO" id="GO:0003677">
    <property type="term" value="F:DNA binding"/>
    <property type="evidence" value="ECO:0007669"/>
    <property type="project" value="UniProtKB-KW"/>
</dbReference>
<protein>
    <submittedName>
        <fullName evidence="7">Hydrogen peroxide-inducible genes activator</fullName>
    </submittedName>
</protein>
<dbReference type="EMBL" id="MN079079">
    <property type="protein sequence ID" value="QEA04098.1"/>
    <property type="molecule type" value="Genomic_DNA"/>
</dbReference>
<reference evidence="7" key="1">
    <citation type="submission" date="2019-06" db="EMBL/GenBank/DDBJ databases">
        <authorList>
            <person name="Murdoch R.W."/>
            <person name="Fathepure B."/>
        </authorList>
    </citation>
    <scope>NUCLEOTIDE SEQUENCE</scope>
</reference>
<sequence>MDIRQLEYLAALAQEKHFTRAAERCNVTQPTLSGRIRQLEQELGVPIVERGQRYHGLTAEGQRVLKWAQVILEYRSSMMQDLSELKGGLSGRLVLGVIPSALPMATSVTRAVRREHPSVSFTVHSATSNEILRDVQEFHIDAGITYLDNEPVERVETLPLYMERYCLFLPEHHPWAGREQVTWAEAAQLPLCLLTPDMQNRRIIAKAFRSADCNPEAEIETDSVVHLWAQVRFSGWASVMPEYFSELFGSDSGIRGIPLHEPDVEYAVGLVALAREPLSPTIHALFEACRANELLPLGEPAPPVEPDGPGGLPVGG</sequence>
<keyword evidence="4" id="KW-0804">Transcription</keyword>
<dbReference type="InterPro" id="IPR005119">
    <property type="entry name" value="LysR_subst-bd"/>
</dbReference>
<evidence type="ECO:0000256" key="4">
    <source>
        <dbReference type="ARBA" id="ARBA00023163"/>
    </source>
</evidence>
<dbReference type="AlphaFoldDB" id="A0A5B8R804"/>
<organism evidence="7">
    <name type="scientific">uncultured organism</name>
    <dbReference type="NCBI Taxonomy" id="155900"/>
    <lineage>
        <taxon>unclassified sequences</taxon>
        <taxon>environmental samples</taxon>
    </lineage>
</organism>
<dbReference type="SUPFAM" id="SSF53850">
    <property type="entry name" value="Periplasmic binding protein-like II"/>
    <property type="match status" value="1"/>
</dbReference>
<accession>A0A5B8R804</accession>
<evidence type="ECO:0000313" key="7">
    <source>
        <dbReference type="EMBL" id="QEA04098.1"/>
    </source>
</evidence>
<dbReference type="PANTHER" id="PTHR30419">
    <property type="entry name" value="HTH-TYPE TRANSCRIPTIONAL REGULATOR YBHD"/>
    <property type="match status" value="1"/>
</dbReference>
<evidence type="ECO:0000256" key="5">
    <source>
        <dbReference type="SAM" id="MobiDB-lite"/>
    </source>
</evidence>
<dbReference type="Gene3D" id="1.10.10.10">
    <property type="entry name" value="Winged helix-like DNA-binding domain superfamily/Winged helix DNA-binding domain"/>
    <property type="match status" value="1"/>
</dbReference>
<comment type="similarity">
    <text evidence="1">Belongs to the LysR transcriptional regulatory family.</text>
</comment>
<evidence type="ECO:0000256" key="3">
    <source>
        <dbReference type="ARBA" id="ARBA00023125"/>
    </source>
</evidence>
<dbReference type="Pfam" id="PF00126">
    <property type="entry name" value="HTH_1"/>
    <property type="match status" value="1"/>
</dbReference>
<evidence type="ECO:0000256" key="1">
    <source>
        <dbReference type="ARBA" id="ARBA00009437"/>
    </source>
</evidence>
<dbReference type="InterPro" id="IPR000847">
    <property type="entry name" value="LysR_HTH_N"/>
</dbReference>
<keyword evidence="2" id="KW-0805">Transcription regulation</keyword>
<dbReference type="PANTHER" id="PTHR30419:SF31">
    <property type="entry name" value="BLR3139 PROTEIN"/>
    <property type="match status" value="1"/>
</dbReference>
<evidence type="ECO:0000259" key="6">
    <source>
        <dbReference type="PROSITE" id="PS50931"/>
    </source>
</evidence>
<dbReference type="GO" id="GO:0003700">
    <property type="term" value="F:DNA-binding transcription factor activity"/>
    <property type="evidence" value="ECO:0007669"/>
    <property type="project" value="InterPro"/>
</dbReference>
<feature type="domain" description="HTH lysR-type" evidence="6">
    <location>
        <begin position="1"/>
        <end position="58"/>
    </location>
</feature>
<dbReference type="PRINTS" id="PR00039">
    <property type="entry name" value="HTHLYSR"/>
</dbReference>
<feature type="region of interest" description="Disordered" evidence="5">
    <location>
        <begin position="297"/>
        <end position="316"/>
    </location>
</feature>
<keyword evidence="3" id="KW-0238">DNA-binding</keyword>
<evidence type="ECO:0000256" key="2">
    <source>
        <dbReference type="ARBA" id="ARBA00023015"/>
    </source>
</evidence>
<dbReference type="InterPro" id="IPR050950">
    <property type="entry name" value="HTH-type_LysR_regulators"/>
</dbReference>
<dbReference type="SUPFAM" id="SSF46785">
    <property type="entry name" value="Winged helix' DNA-binding domain"/>
    <property type="match status" value="1"/>
</dbReference>
<dbReference type="Gene3D" id="3.40.190.290">
    <property type="match status" value="1"/>
</dbReference>
<dbReference type="CDD" id="cd05466">
    <property type="entry name" value="PBP2_LTTR_substrate"/>
    <property type="match status" value="1"/>
</dbReference>
<name>A0A5B8R804_9ZZZZ</name>
<dbReference type="Pfam" id="PF03466">
    <property type="entry name" value="LysR_substrate"/>
    <property type="match status" value="1"/>
</dbReference>